<evidence type="ECO:0000313" key="2">
    <source>
        <dbReference type="EMBL" id="AOS47280.1"/>
    </source>
</evidence>
<dbReference type="EMBL" id="CP017298">
    <property type="protein sequence ID" value="AOS47280.1"/>
    <property type="molecule type" value="Genomic_DNA"/>
</dbReference>
<evidence type="ECO:0000256" key="1">
    <source>
        <dbReference type="SAM" id="MobiDB-lite"/>
    </source>
</evidence>
<sequence length="289" mass="32109">MGLFSRSKGCGLTKLEELNTYTYKHGSLRFVEEAPPEGAPLPEEWRALPALSPAERVGVMADRMDRFVGDVLPKTVDFIRRCGRDAELAVWEDGGRYLVIYTFTEPEGGTFYCCAGNPRQPTWPAESVPKRSADSYGGMSVYDFNVHAVWDRVPPKLRSFYENVHDGFLHDTGGSLLLHELVDVNEFRSGGFVDFDMLDNDALCDRAQGCYIFCDPSNSYLTVDVVGTCPGRADYWDSDGVFRFGIDFWEIVDDCLGGLLDLLDHPGGGGTRQPLTTSEVDEVDDEGGR</sequence>
<evidence type="ECO:0000313" key="3">
    <source>
        <dbReference type="Proteomes" id="UP000095214"/>
    </source>
</evidence>
<accession>A0A1D8B2E4</accession>
<organism evidence="2 3">
    <name type="scientific">Pauljensenia hongkongensis</name>
    <dbReference type="NCBI Taxonomy" id="178339"/>
    <lineage>
        <taxon>Bacteria</taxon>
        <taxon>Bacillati</taxon>
        <taxon>Actinomycetota</taxon>
        <taxon>Actinomycetes</taxon>
        <taxon>Actinomycetales</taxon>
        <taxon>Actinomycetaceae</taxon>
        <taxon>Pauljensenia</taxon>
    </lineage>
</organism>
<dbReference type="OrthoDB" id="6047269at2"/>
<reference evidence="2 3" key="1">
    <citation type="submission" date="2016-09" db="EMBL/GenBank/DDBJ databases">
        <title>Complete genome sequence of Actinomyces hongkongensis HKU8.</title>
        <authorList>
            <person name="Gao Y.-X."/>
            <person name="Zhou Y.-Y."/>
            <person name="Xie Y."/>
            <person name="Wang M."/>
            <person name="Wang S.-J."/>
            <person name="Shen S.-G."/>
        </authorList>
    </citation>
    <scope>NUCLEOTIDE SEQUENCE [LARGE SCALE GENOMIC DNA]</scope>
    <source>
        <strain evidence="2 3">HKU8</strain>
    </source>
</reference>
<keyword evidence="3" id="KW-1185">Reference proteome</keyword>
<proteinExistence type="predicted"/>
<protein>
    <submittedName>
        <fullName evidence="2">Uncharacterized protein</fullName>
    </submittedName>
</protein>
<feature type="region of interest" description="Disordered" evidence="1">
    <location>
        <begin position="270"/>
        <end position="289"/>
    </location>
</feature>
<dbReference type="STRING" id="178339.BH719_04895"/>
<gene>
    <name evidence="2" type="ORF">BH719_04895</name>
</gene>
<dbReference type="KEGG" id="phon:BH719_04895"/>
<dbReference type="RefSeq" id="WP_009743651.1">
    <property type="nucleotide sequence ID" value="NZ_CP017298.1"/>
</dbReference>
<dbReference type="Proteomes" id="UP000095214">
    <property type="component" value="Chromosome"/>
</dbReference>
<name>A0A1D8B2E4_9ACTO</name>
<feature type="compositionally biased region" description="Acidic residues" evidence="1">
    <location>
        <begin position="279"/>
        <end position="289"/>
    </location>
</feature>
<dbReference type="AlphaFoldDB" id="A0A1D8B2E4"/>